<keyword evidence="3" id="KW-1185">Reference proteome</keyword>
<dbReference type="InterPro" id="IPR012885">
    <property type="entry name" value="F-box_Sdz-33"/>
</dbReference>
<sequence>MLTKQSIQWFDIPLEIREMIMNEMSTKELVQFGGTCTKTQSEIRQATQYFDRLSFTDYGGLQRFKYSIDIDGFFCIVVEKIDENHTKIFGEEKKDLEGQKRVLWTEERDEPVNQICLEIMKDYLGRIGKRLRRFEIRTKNSRVRSLLVLNLNLQNCQNLETLHISNTMRQIDLIESGFINFETIKNIKGWLKIPYTSLTFDQLIQLRARSIKIYYKDSLNENDVRNFVKLWIDGKINARLEYLTICAAYRKSVMTRKLEVNLDDFYHNQRDEFGFLLSERRIQSRVNPKLFLKIAEKTDLRLFFVVEDDDEKAKREWWRHVNEDINIEEEEGQLVEQNE</sequence>
<proteinExistence type="predicted"/>
<protein>
    <recommendedName>
        <fullName evidence="1">F-box domain-containing protein</fullName>
    </recommendedName>
</protein>
<dbReference type="PROSITE" id="PS50181">
    <property type="entry name" value="FBOX"/>
    <property type="match status" value="1"/>
</dbReference>
<dbReference type="PANTHER" id="PTHR21503">
    <property type="entry name" value="F-BOX-CONTAINING HYPOTHETICAL PROTEIN C.ELEGANS"/>
    <property type="match status" value="1"/>
</dbReference>
<comment type="caution">
    <text evidence="2">The sequence shown here is derived from an EMBL/GenBank/DDBJ whole genome shotgun (WGS) entry which is preliminary data.</text>
</comment>
<evidence type="ECO:0000259" key="1">
    <source>
        <dbReference type="PROSITE" id="PS50181"/>
    </source>
</evidence>
<dbReference type="Proteomes" id="UP001152747">
    <property type="component" value="Unassembled WGS sequence"/>
</dbReference>
<feature type="domain" description="F-box" evidence="1">
    <location>
        <begin position="6"/>
        <end position="53"/>
    </location>
</feature>
<dbReference type="PANTHER" id="PTHR21503:SF8">
    <property type="entry name" value="F-BOX ASSOCIATED DOMAIN-CONTAINING PROTEIN-RELATED"/>
    <property type="match status" value="1"/>
</dbReference>
<dbReference type="EMBL" id="CANHGI010000001">
    <property type="protein sequence ID" value="CAI5440497.1"/>
    <property type="molecule type" value="Genomic_DNA"/>
</dbReference>
<evidence type="ECO:0000313" key="3">
    <source>
        <dbReference type="Proteomes" id="UP001152747"/>
    </source>
</evidence>
<dbReference type="Pfam" id="PF07735">
    <property type="entry name" value="FBA_2"/>
    <property type="match status" value="1"/>
</dbReference>
<accession>A0A9P1MUT8</accession>
<dbReference type="AlphaFoldDB" id="A0A9P1MUT8"/>
<name>A0A9P1MUT8_9PELO</name>
<dbReference type="InterPro" id="IPR001810">
    <property type="entry name" value="F-box_dom"/>
</dbReference>
<reference evidence="2" key="1">
    <citation type="submission" date="2022-11" db="EMBL/GenBank/DDBJ databases">
        <authorList>
            <person name="Kikuchi T."/>
        </authorList>
    </citation>
    <scope>NUCLEOTIDE SEQUENCE</scope>
    <source>
        <strain evidence="2">PS1010</strain>
    </source>
</reference>
<organism evidence="2 3">
    <name type="scientific">Caenorhabditis angaria</name>
    <dbReference type="NCBI Taxonomy" id="860376"/>
    <lineage>
        <taxon>Eukaryota</taxon>
        <taxon>Metazoa</taxon>
        <taxon>Ecdysozoa</taxon>
        <taxon>Nematoda</taxon>
        <taxon>Chromadorea</taxon>
        <taxon>Rhabditida</taxon>
        <taxon>Rhabditina</taxon>
        <taxon>Rhabditomorpha</taxon>
        <taxon>Rhabditoidea</taxon>
        <taxon>Rhabditidae</taxon>
        <taxon>Peloderinae</taxon>
        <taxon>Caenorhabditis</taxon>
    </lineage>
</organism>
<evidence type="ECO:0000313" key="2">
    <source>
        <dbReference type="EMBL" id="CAI5440497.1"/>
    </source>
</evidence>
<gene>
    <name evidence="2" type="ORF">CAMP_LOCUS3134</name>
</gene>